<keyword evidence="1" id="KW-0812">Transmembrane</keyword>
<dbReference type="EMBL" id="CP038631">
    <property type="protein sequence ID" value="QCC44005.1"/>
    <property type="molecule type" value="Genomic_DNA"/>
</dbReference>
<evidence type="ECO:0000313" key="5">
    <source>
        <dbReference type="Proteomes" id="UP000323075"/>
    </source>
</evidence>
<dbReference type="AlphaFoldDB" id="A0A4D6GQN6"/>
<proteinExistence type="predicted"/>
<sequence>MELLDDDGNLFGVVNVVDALVVLFVLAVVAAGAAFALQPTPAPEQSSTHVTLDLGSHPTHIATEITVGDTTDASGNSELTITDVYRAPDDGQTRVIARAELQGTPGDDNSTMYAGAPLRLGRTLDIATSRYKVSGAIQSVGASETLQTDTTDVVLETTLPAVDASEVTTGDQLRLGGQAVATVETVTTHATRDPNRQRVVVGLTLDTITEGDTTRFGVTPVRRGNTLSLAPDAYDLDGRIQRVGTLEQPGTAATRTVTLEVSGIREQFARTFHAGMTERTNGTPIATVTDVAVEPSTLVTTGDDGSVNVVDHPINRDVTLTTELRVRETTTGTTFNGRPLQQRSTVVLNFDTTTVEATVVNVNS</sequence>
<evidence type="ECO:0000256" key="1">
    <source>
        <dbReference type="SAM" id="Phobius"/>
    </source>
</evidence>
<dbReference type="Pfam" id="PF14221">
    <property type="entry name" value="DUF4330"/>
    <property type="match status" value="1"/>
</dbReference>
<reference evidence="2" key="3">
    <citation type="journal article" name="MicrobiologyOpen">
        <title>Whole-genome comparison between the type strain of Halobacterium salinarum (DSM 3754(T)) and the laboratory strains R1 and NRC-1.</title>
        <authorList>
            <person name="Pfeiffer F."/>
            <person name="Losensky G."/>
            <person name="Marchfelder A."/>
            <person name="Habermann B."/>
            <person name="Dyall-Smith M."/>
        </authorList>
    </citation>
    <scope>NUCLEOTIDE SEQUENCE</scope>
    <source>
        <strain evidence="2">91-R6</strain>
    </source>
</reference>
<feature type="transmembrane region" description="Helical" evidence="1">
    <location>
        <begin position="12"/>
        <end position="37"/>
    </location>
</feature>
<dbReference type="InterPro" id="IPR025480">
    <property type="entry name" value="DUF4330"/>
</dbReference>
<keyword evidence="1" id="KW-1133">Transmembrane helix</keyword>
<reference evidence="2 4" key="1">
    <citation type="journal article" date="2019" name="Microbiol. Resour. Announc.">
        <title>The Genome Sequence of the Halobacterium salinarum Type Strain Is Closely Related to That of Laboratory Strains NRC-1 and R1.</title>
        <authorList>
            <person name="Pfeiffer F."/>
            <person name="Marchfelder A."/>
            <person name="Habermann B."/>
            <person name="Dyall-Smith M.L."/>
        </authorList>
    </citation>
    <scope>NUCLEOTIDE SEQUENCE [LARGE SCALE GENOMIC DNA]</scope>
    <source>
        <strain evidence="2">91-R6</strain>
        <strain evidence="4">ATCC 33171 / DSM 3754 / JCM 8978 / NBRC 102687 / NCIMB 764 / 91-R6</strain>
    </source>
</reference>
<evidence type="ECO:0000313" key="4">
    <source>
        <dbReference type="Proteomes" id="UP000296216"/>
    </source>
</evidence>
<dbReference type="EMBL" id="VRYN01000002">
    <property type="protein sequence ID" value="TYO76949.1"/>
    <property type="molecule type" value="Genomic_DNA"/>
</dbReference>
<accession>A0A4D6GQN6</accession>
<reference evidence="3 5" key="2">
    <citation type="submission" date="2019-07" db="EMBL/GenBank/DDBJ databases">
        <title>Genomic Encyclopedia of Archaeal and Bacterial Type Strains, Phase II (KMG-II): from individual species to whole genera.</title>
        <authorList>
            <person name="Goeker M."/>
        </authorList>
    </citation>
    <scope>NUCLEOTIDE SEQUENCE [LARGE SCALE GENOMIC DNA]</scope>
    <source>
        <strain evidence="3 5">DSM 3754</strain>
    </source>
</reference>
<dbReference type="Proteomes" id="UP000323075">
    <property type="component" value="Unassembled WGS sequence"/>
</dbReference>
<gene>
    <name evidence="3" type="ORF">APQ99_01597</name>
    <name evidence="2" type="ORF">HBSAL_01345</name>
</gene>
<dbReference type="GeneID" id="62883669"/>
<protein>
    <submittedName>
        <fullName evidence="2">DUF4330 family protein</fullName>
    </submittedName>
</protein>
<evidence type="ECO:0000313" key="3">
    <source>
        <dbReference type="EMBL" id="TYO76949.1"/>
    </source>
</evidence>
<dbReference type="Proteomes" id="UP000296216">
    <property type="component" value="Chromosome"/>
</dbReference>
<dbReference type="RefSeq" id="WP_136361055.1">
    <property type="nucleotide sequence ID" value="NZ_VRYN01000002.1"/>
</dbReference>
<name>A0A4D6GQN6_HALS9</name>
<organism evidence="2 4">
    <name type="scientific">Halobacterium salinarum (strain ATCC 33171 / DSM 3754 / JCM 8978 / NBRC 102687 / NCIMB 764 / 91-R6)</name>
    <dbReference type="NCBI Taxonomy" id="2597657"/>
    <lineage>
        <taxon>Archaea</taxon>
        <taxon>Methanobacteriati</taxon>
        <taxon>Methanobacteriota</taxon>
        <taxon>Stenosarchaea group</taxon>
        <taxon>Halobacteria</taxon>
        <taxon>Halobacteriales</taxon>
        <taxon>Halobacteriaceae</taxon>
        <taxon>Halobacterium</taxon>
    </lineage>
</organism>
<evidence type="ECO:0000313" key="2">
    <source>
        <dbReference type="EMBL" id="QCC44005.1"/>
    </source>
</evidence>
<keyword evidence="1" id="KW-0472">Membrane</keyword>